<dbReference type="Proteomes" id="UP000297914">
    <property type="component" value="Unassembled WGS sequence"/>
</dbReference>
<dbReference type="GO" id="GO:0052621">
    <property type="term" value="F:diguanylate cyclase activity"/>
    <property type="evidence" value="ECO:0007669"/>
    <property type="project" value="UniProtKB-EC"/>
</dbReference>
<evidence type="ECO:0000313" key="7">
    <source>
        <dbReference type="EMBL" id="TFF73749.1"/>
    </source>
</evidence>
<feature type="transmembrane region" description="Helical" evidence="4">
    <location>
        <begin position="29"/>
        <end position="46"/>
    </location>
</feature>
<evidence type="ECO:0000256" key="1">
    <source>
        <dbReference type="ARBA" id="ARBA00001946"/>
    </source>
</evidence>
<dbReference type="CDD" id="cd01949">
    <property type="entry name" value="GGDEF"/>
    <property type="match status" value="1"/>
</dbReference>
<reference evidence="7 9" key="1">
    <citation type="submission" date="2018-06" db="EMBL/GenBank/DDBJ databases">
        <title>Occurrence of a novel blaKPC-2- and qnrS2- harbouring IncP6 plasmid from Aeromonas taiwanensis isolates recovered from the river sediments.</title>
        <authorList>
            <person name="Zheng B."/>
            <person name="Yu X."/>
            <person name="Xiao Y."/>
        </authorList>
    </citation>
    <scope>NUCLEOTIDE SEQUENCE [LARGE SCALE GENOMIC DNA]</scope>
    <source>
        <strain evidence="6 8">1713</strain>
        <strain evidence="7 9">198</strain>
    </source>
</reference>
<dbReference type="RefSeq" id="WP_134697254.1">
    <property type="nucleotide sequence ID" value="NZ_QORJ01000067.1"/>
</dbReference>
<dbReference type="SUPFAM" id="SSF55073">
    <property type="entry name" value="Nucleotide cyclase"/>
    <property type="match status" value="1"/>
</dbReference>
<dbReference type="EC" id="2.7.7.65" evidence="2"/>
<feature type="transmembrane region" description="Helical" evidence="4">
    <location>
        <begin position="58"/>
        <end position="79"/>
    </location>
</feature>
<feature type="transmembrane region" description="Helical" evidence="4">
    <location>
        <begin position="116"/>
        <end position="133"/>
    </location>
</feature>
<dbReference type="GO" id="GO:1902201">
    <property type="term" value="P:negative regulation of bacterial-type flagellum-dependent cell motility"/>
    <property type="evidence" value="ECO:0007669"/>
    <property type="project" value="TreeGrafter"/>
</dbReference>
<dbReference type="PROSITE" id="PS50887">
    <property type="entry name" value="GGDEF"/>
    <property type="match status" value="1"/>
</dbReference>
<dbReference type="Pfam" id="PF00990">
    <property type="entry name" value="GGDEF"/>
    <property type="match status" value="1"/>
</dbReference>
<keyword evidence="4" id="KW-0472">Membrane</keyword>
<evidence type="ECO:0000313" key="9">
    <source>
        <dbReference type="Proteomes" id="UP000297914"/>
    </source>
</evidence>
<dbReference type="PANTHER" id="PTHR45138:SF9">
    <property type="entry name" value="DIGUANYLATE CYCLASE DGCM-RELATED"/>
    <property type="match status" value="1"/>
</dbReference>
<dbReference type="InterPro" id="IPR050469">
    <property type="entry name" value="Diguanylate_Cyclase"/>
</dbReference>
<feature type="domain" description="GGDEF" evidence="5">
    <location>
        <begin position="230"/>
        <end position="365"/>
    </location>
</feature>
<dbReference type="FunFam" id="3.30.70.270:FF:000001">
    <property type="entry name" value="Diguanylate cyclase domain protein"/>
    <property type="match status" value="1"/>
</dbReference>
<dbReference type="Proteomes" id="UP000297720">
    <property type="component" value="Unassembled WGS sequence"/>
</dbReference>
<evidence type="ECO:0000256" key="4">
    <source>
        <dbReference type="SAM" id="Phobius"/>
    </source>
</evidence>
<comment type="catalytic activity">
    <reaction evidence="3">
        <text>2 GTP = 3',3'-c-di-GMP + 2 diphosphate</text>
        <dbReference type="Rhea" id="RHEA:24898"/>
        <dbReference type="ChEBI" id="CHEBI:33019"/>
        <dbReference type="ChEBI" id="CHEBI:37565"/>
        <dbReference type="ChEBI" id="CHEBI:58805"/>
        <dbReference type="EC" id="2.7.7.65"/>
    </reaction>
</comment>
<dbReference type="Gene3D" id="3.30.70.270">
    <property type="match status" value="1"/>
</dbReference>
<gene>
    <name evidence="6" type="ORF">DRM93_20950</name>
    <name evidence="7" type="ORF">DRM94_20950</name>
</gene>
<dbReference type="PANTHER" id="PTHR45138">
    <property type="entry name" value="REGULATORY COMPONENTS OF SENSORY TRANSDUCTION SYSTEM"/>
    <property type="match status" value="1"/>
</dbReference>
<comment type="cofactor">
    <cofactor evidence="1">
        <name>Mg(2+)</name>
        <dbReference type="ChEBI" id="CHEBI:18420"/>
    </cofactor>
</comment>
<dbReference type="InterPro" id="IPR000160">
    <property type="entry name" value="GGDEF_dom"/>
</dbReference>
<dbReference type="GO" id="GO:0005886">
    <property type="term" value="C:plasma membrane"/>
    <property type="evidence" value="ECO:0007669"/>
    <property type="project" value="TreeGrafter"/>
</dbReference>
<feature type="transmembrane region" description="Helical" evidence="4">
    <location>
        <begin position="91"/>
        <end position="110"/>
    </location>
</feature>
<dbReference type="EMBL" id="QORK01000068">
    <property type="protein sequence ID" value="TFF73749.1"/>
    <property type="molecule type" value="Genomic_DNA"/>
</dbReference>
<evidence type="ECO:0000256" key="2">
    <source>
        <dbReference type="ARBA" id="ARBA00012528"/>
    </source>
</evidence>
<name>A0A5F0K456_9GAMM</name>
<comment type="caution">
    <text evidence="7">The sequence shown here is derived from an EMBL/GenBank/DDBJ whole genome shotgun (WGS) entry which is preliminary data.</text>
</comment>
<feature type="transmembrane region" description="Helical" evidence="4">
    <location>
        <begin position="171"/>
        <end position="194"/>
    </location>
</feature>
<evidence type="ECO:0000313" key="8">
    <source>
        <dbReference type="Proteomes" id="UP000297720"/>
    </source>
</evidence>
<proteinExistence type="predicted"/>
<dbReference type="GO" id="GO:0043709">
    <property type="term" value="P:cell adhesion involved in single-species biofilm formation"/>
    <property type="evidence" value="ECO:0007669"/>
    <property type="project" value="TreeGrafter"/>
</dbReference>
<organism evidence="7 9">
    <name type="scientific">Aeromonas taiwanensis</name>
    <dbReference type="NCBI Taxonomy" id="633417"/>
    <lineage>
        <taxon>Bacteria</taxon>
        <taxon>Pseudomonadati</taxon>
        <taxon>Pseudomonadota</taxon>
        <taxon>Gammaproteobacteria</taxon>
        <taxon>Aeromonadales</taxon>
        <taxon>Aeromonadaceae</taxon>
        <taxon>Aeromonas</taxon>
    </lineage>
</organism>
<protein>
    <recommendedName>
        <fullName evidence="2">diguanylate cyclase</fullName>
        <ecNumber evidence="2">2.7.7.65</ecNumber>
    </recommendedName>
</protein>
<dbReference type="OrthoDB" id="9813903at2"/>
<keyword evidence="4" id="KW-0812">Transmembrane</keyword>
<evidence type="ECO:0000256" key="3">
    <source>
        <dbReference type="ARBA" id="ARBA00034247"/>
    </source>
</evidence>
<dbReference type="SMART" id="SM00267">
    <property type="entry name" value="GGDEF"/>
    <property type="match status" value="1"/>
</dbReference>
<accession>A0A5F0K456</accession>
<keyword evidence="8" id="KW-1185">Reference proteome</keyword>
<sequence>MLKLSEFWSARAHSEDFTLTRMGFMTVRLRLLTCLLMVGLPTWALVDWLTLPAAQFEALFQLRIFCLLALSPLIPLSYLIHFRRERMKLALGYLMAVMMLFSLICLHSFGADQELQAGYMAFPYLLISLFAIFPIPLSLSLQLAGGILVTMLAGNWLLVGQPVWSVQTLNQIWLLGLFAIASAWVQCGQLNMLLQLYRESTTDELTGMMNRRLLMKQLEKARAAMIRKQTPFAVLLLDLDRFKRINDTFGHLAGDAVLKEVAATLAEQLEPGMVLGRYGGEEFAILLPRCPDQAQATRVAERLRVAVEARLVKSPTSDELLEVTVSIGLTLARRGEGIEALLNRVDECLYMAKMAGRNCVVGEAGKVPDEPSVAGADAA</sequence>
<evidence type="ECO:0000313" key="6">
    <source>
        <dbReference type="EMBL" id="TFF70822.1"/>
    </source>
</evidence>
<dbReference type="EMBL" id="QORL01000068">
    <property type="protein sequence ID" value="TFF70822.1"/>
    <property type="molecule type" value="Genomic_DNA"/>
</dbReference>
<dbReference type="NCBIfam" id="TIGR00254">
    <property type="entry name" value="GGDEF"/>
    <property type="match status" value="1"/>
</dbReference>
<dbReference type="InterPro" id="IPR029787">
    <property type="entry name" value="Nucleotide_cyclase"/>
</dbReference>
<evidence type="ECO:0000259" key="5">
    <source>
        <dbReference type="PROSITE" id="PS50887"/>
    </source>
</evidence>
<dbReference type="InterPro" id="IPR043128">
    <property type="entry name" value="Rev_trsase/Diguanyl_cyclase"/>
</dbReference>
<dbReference type="AlphaFoldDB" id="A0A5F0K456"/>
<keyword evidence="4" id="KW-1133">Transmembrane helix</keyword>